<dbReference type="PANTHER" id="PTHR30592">
    <property type="entry name" value="FORMATE DEHYDROGENASE"/>
    <property type="match status" value="1"/>
</dbReference>
<evidence type="ECO:0000256" key="3">
    <source>
        <dbReference type="HAMAP-Rule" id="MF_00187"/>
    </source>
</evidence>
<name>A0A7K1SY65_9SPHI</name>
<evidence type="ECO:0000313" key="4">
    <source>
        <dbReference type="EMBL" id="MVN22265.1"/>
    </source>
</evidence>
<dbReference type="PANTHER" id="PTHR30592:SF1">
    <property type="entry name" value="SULFUR CARRIER PROTEIN FDHD"/>
    <property type="match status" value="1"/>
</dbReference>
<dbReference type="Gene3D" id="3.40.140.10">
    <property type="entry name" value="Cytidine Deaminase, domain 2"/>
    <property type="match status" value="1"/>
</dbReference>
<dbReference type="GO" id="GO:0005737">
    <property type="term" value="C:cytoplasm"/>
    <property type="evidence" value="ECO:0007669"/>
    <property type="project" value="UniProtKB-SubCell"/>
</dbReference>
<evidence type="ECO:0000313" key="5">
    <source>
        <dbReference type="Proteomes" id="UP000462014"/>
    </source>
</evidence>
<dbReference type="Pfam" id="PF02634">
    <property type="entry name" value="FdhD-NarQ"/>
    <property type="match status" value="1"/>
</dbReference>
<feature type="binding site" evidence="3">
    <location>
        <begin position="261"/>
        <end position="266"/>
    </location>
    <ligand>
        <name>Mo-bis(molybdopterin guanine dinucleotide)</name>
        <dbReference type="ChEBI" id="CHEBI:60539"/>
    </ligand>
</feature>
<dbReference type="GO" id="GO:0006777">
    <property type="term" value="P:Mo-molybdopterin cofactor biosynthetic process"/>
    <property type="evidence" value="ECO:0007669"/>
    <property type="project" value="UniProtKB-UniRule"/>
</dbReference>
<comment type="function">
    <text evidence="3">Required for formate dehydrogenase (FDH) activity. Acts as a sulfur carrier protein that transfers sulfur from IscS to the molybdenum cofactor prior to its insertion into FDH.</text>
</comment>
<keyword evidence="5" id="KW-1185">Reference proteome</keyword>
<dbReference type="Gene3D" id="3.10.20.10">
    <property type="match status" value="1"/>
</dbReference>
<comment type="caution">
    <text evidence="4">The sequence shown here is derived from an EMBL/GenBank/DDBJ whole genome shotgun (WGS) entry which is preliminary data.</text>
</comment>
<keyword evidence="4" id="KW-0808">Transferase</keyword>
<evidence type="ECO:0000256" key="2">
    <source>
        <dbReference type="ARBA" id="ARBA00023150"/>
    </source>
</evidence>
<evidence type="ECO:0000256" key="1">
    <source>
        <dbReference type="ARBA" id="ARBA00022490"/>
    </source>
</evidence>
<dbReference type="AlphaFoldDB" id="A0A7K1SY65"/>
<dbReference type="EMBL" id="WPIK01000010">
    <property type="protein sequence ID" value="MVN22265.1"/>
    <property type="molecule type" value="Genomic_DNA"/>
</dbReference>
<sequence length="289" mass="31662">MPRTSVTPVTITKVNEKQIITIKDFLAAEEPLEIRLGYGPAEHRQQKSISVTMRTPGNDFELAIGFLFTEGIIENIAQVASIKHCNGLHENVVRVELIEGLELDMGKLERNFYTTSSCGVCGKSSIDAVKTVCRLPENIQDDAVFSSEVIYRLPGLLRQNQSVFNSTGGLHGCALFNPEGNLMLAREDVGRHNALDKLIGATLQQSLFPLNKYLLLLSGRASFELIQKAYMAGIKIVAAVGAPSSLAVQMAADAGITLIGFLRGEKFNIYCGEQRISLKGYQKEVTAYH</sequence>
<dbReference type="InterPro" id="IPR016193">
    <property type="entry name" value="Cytidine_deaminase-like"/>
</dbReference>
<comment type="similarity">
    <text evidence="3">Belongs to the FdhD family.</text>
</comment>
<reference evidence="4 5" key="1">
    <citation type="submission" date="2019-12" db="EMBL/GenBank/DDBJ databases">
        <title>Mucilaginibacter sp. HMF7410 genome sequencing and assembly.</title>
        <authorList>
            <person name="Kang H."/>
            <person name="Cha I."/>
            <person name="Kim H."/>
            <person name="Joh K."/>
        </authorList>
    </citation>
    <scope>NUCLEOTIDE SEQUENCE [LARGE SCALE GENOMIC DNA]</scope>
    <source>
        <strain evidence="4 5">HMF7410</strain>
    </source>
</reference>
<comment type="subcellular location">
    <subcellularLocation>
        <location evidence="3">Cytoplasm</location>
    </subcellularLocation>
</comment>
<dbReference type="NCBIfam" id="TIGR00129">
    <property type="entry name" value="fdhD_narQ"/>
    <property type="match status" value="1"/>
</dbReference>
<keyword evidence="2 3" id="KW-0501">Molybdenum cofactor biosynthesis</keyword>
<keyword evidence="1 3" id="KW-0963">Cytoplasm</keyword>
<dbReference type="InterPro" id="IPR003786">
    <property type="entry name" value="FdhD"/>
</dbReference>
<organism evidence="4 5">
    <name type="scientific">Mucilaginibacter arboris</name>
    <dbReference type="NCBI Taxonomy" id="2682090"/>
    <lineage>
        <taxon>Bacteria</taxon>
        <taxon>Pseudomonadati</taxon>
        <taxon>Bacteroidota</taxon>
        <taxon>Sphingobacteriia</taxon>
        <taxon>Sphingobacteriales</taxon>
        <taxon>Sphingobacteriaceae</taxon>
        <taxon>Mucilaginibacter</taxon>
    </lineage>
</organism>
<dbReference type="NCBIfam" id="NF001943">
    <property type="entry name" value="PRK00724.1-2"/>
    <property type="match status" value="1"/>
</dbReference>
<dbReference type="RefSeq" id="WP_157567357.1">
    <property type="nucleotide sequence ID" value="NZ_WPIK01000010.1"/>
</dbReference>
<proteinExistence type="inferred from homology"/>
<feature type="active site" description="Cysteine persulfide intermediate" evidence="3">
    <location>
        <position position="118"/>
    </location>
</feature>
<dbReference type="PIRSF" id="PIRSF015626">
    <property type="entry name" value="FdhD"/>
    <property type="match status" value="1"/>
</dbReference>
<protein>
    <recommendedName>
        <fullName evidence="3">Sulfur carrier protein FdhD</fullName>
    </recommendedName>
</protein>
<dbReference type="HAMAP" id="MF_00187">
    <property type="entry name" value="FdhD"/>
    <property type="match status" value="1"/>
</dbReference>
<accession>A0A7K1SY65</accession>
<dbReference type="Proteomes" id="UP000462014">
    <property type="component" value="Unassembled WGS sequence"/>
</dbReference>
<gene>
    <name evidence="3 4" type="primary">fdhD</name>
    <name evidence="4" type="ORF">GO621_12050</name>
</gene>
<dbReference type="GO" id="GO:0016783">
    <property type="term" value="F:sulfurtransferase activity"/>
    <property type="evidence" value="ECO:0007669"/>
    <property type="project" value="InterPro"/>
</dbReference>
<dbReference type="SUPFAM" id="SSF53927">
    <property type="entry name" value="Cytidine deaminase-like"/>
    <property type="match status" value="1"/>
</dbReference>
<dbReference type="GO" id="GO:0097163">
    <property type="term" value="F:sulfur carrier activity"/>
    <property type="evidence" value="ECO:0007669"/>
    <property type="project" value="UniProtKB-UniRule"/>
</dbReference>